<dbReference type="Pfam" id="PF25198">
    <property type="entry name" value="Spore_GerAC_N"/>
    <property type="match status" value="1"/>
</dbReference>
<comment type="caution">
    <text evidence="2">The sequence shown here is derived from an EMBL/GenBank/DDBJ whole genome shotgun (WGS) entry which is preliminary data.</text>
</comment>
<dbReference type="InterPro" id="IPR008844">
    <property type="entry name" value="Spore_GerAC-like"/>
</dbReference>
<proteinExistence type="predicted"/>
<gene>
    <name evidence="2" type="ORF">GON05_18365</name>
</gene>
<evidence type="ECO:0000259" key="1">
    <source>
        <dbReference type="Pfam" id="PF25198"/>
    </source>
</evidence>
<reference evidence="2 3" key="1">
    <citation type="submission" date="2019-12" db="EMBL/GenBank/DDBJ databases">
        <authorList>
            <person name="Huq M.A."/>
        </authorList>
    </citation>
    <scope>NUCLEOTIDE SEQUENCE [LARGE SCALE GENOMIC DNA]</scope>
    <source>
        <strain evidence="2 3">MAH-34</strain>
    </source>
</reference>
<keyword evidence="3" id="KW-1185">Reference proteome</keyword>
<dbReference type="PANTHER" id="PTHR35789:SF1">
    <property type="entry name" value="SPORE GERMINATION PROTEIN B3"/>
    <property type="match status" value="1"/>
</dbReference>
<feature type="domain" description="Spore germination protein N-terminal" evidence="1">
    <location>
        <begin position="24"/>
        <end position="111"/>
    </location>
</feature>
<dbReference type="Proteomes" id="UP000467637">
    <property type="component" value="Unassembled WGS sequence"/>
</dbReference>
<evidence type="ECO:0000313" key="3">
    <source>
        <dbReference type="Proteomes" id="UP000467637"/>
    </source>
</evidence>
<sequence length="114" mass="13174">MKKNRFFMSTIVLLSLIFLVGCWDIKEIDKRDIPLMIGIRKESDNQFKVTLYIPTTEKGSKISRTITQKGTNVSSILEQLKTNTEDALYYKQVRLILIQNNFAKDKADIGEMIL</sequence>
<name>A0ABW9UC43_9BACL</name>
<dbReference type="InterPro" id="IPR057336">
    <property type="entry name" value="GerAC_N"/>
</dbReference>
<accession>A0ABW9UC43</accession>
<dbReference type="PANTHER" id="PTHR35789">
    <property type="entry name" value="SPORE GERMINATION PROTEIN B3"/>
    <property type="match status" value="1"/>
</dbReference>
<organism evidence="2 3">
    <name type="scientific">Paenibacillus anseongense</name>
    <dbReference type="NCBI Taxonomy" id="2682845"/>
    <lineage>
        <taxon>Bacteria</taxon>
        <taxon>Bacillati</taxon>
        <taxon>Bacillota</taxon>
        <taxon>Bacilli</taxon>
        <taxon>Bacillales</taxon>
        <taxon>Paenibacillaceae</taxon>
        <taxon>Paenibacillus</taxon>
    </lineage>
</organism>
<dbReference type="PROSITE" id="PS51257">
    <property type="entry name" value="PROKAR_LIPOPROTEIN"/>
    <property type="match status" value="1"/>
</dbReference>
<dbReference type="EMBL" id="WSEM01000016">
    <property type="protein sequence ID" value="MVQ36576.1"/>
    <property type="molecule type" value="Genomic_DNA"/>
</dbReference>
<dbReference type="RefSeq" id="WP_157320679.1">
    <property type="nucleotide sequence ID" value="NZ_WSEM01000016.1"/>
</dbReference>
<protein>
    <recommendedName>
        <fullName evidence="1">Spore germination protein N-terminal domain-containing protein</fullName>
    </recommendedName>
</protein>
<evidence type="ECO:0000313" key="2">
    <source>
        <dbReference type="EMBL" id="MVQ36576.1"/>
    </source>
</evidence>